<gene>
    <name evidence="2" type="ORF">H103_02384</name>
</gene>
<accession>A0A022W9K5</accession>
<feature type="compositionally biased region" description="Basic residues" evidence="1">
    <location>
        <begin position="14"/>
        <end position="25"/>
    </location>
</feature>
<dbReference type="Proteomes" id="UP000023758">
    <property type="component" value="Unassembled WGS sequence"/>
</dbReference>
<name>A0A022W9K5_TRIRU</name>
<evidence type="ECO:0000256" key="1">
    <source>
        <dbReference type="SAM" id="MobiDB-lite"/>
    </source>
</evidence>
<evidence type="ECO:0000313" key="2">
    <source>
        <dbReference type="EMBL" id="EZF54999.1"/>
    </source>
</evidence>
<feature type="compositionally biased region" description="Gly residues" evidence="1">
    <location>
        <begin position="40"/>
        <end position="49"/>
    </location>
</feature>
<proteinExistence type="predicted"/>
<dbReference type="AlphaFoldDB" id="A0A022W9K5"/>
<protein>
    <submittedName>
        <fullName evidence="2">Uncharacterized protein</fullName>
    </submittedName>
</protein>
<organism evidence="2">
    <name type="scientific">Trichophyton rubrum CBS 288.86</name>
    <dbReference type="NCBI Taxonomy" id="1215330"/>
    <lineage>
        <taxon>Eukaryota</taxon>
        <taxon>Fungi</taxon>
        <taxon>Dikarya</taxon>
        <taxon>Ascomycota</taxon>
        <taxon>Pezizomycotina</taxon>
        <taxon>Eurotiomycetes</taxon>
        <taxon>Eurotiomycetidae</taxon>
        <taxon>Onygenales</taxon>
        <taxon>Arthrodermataceae</taxon>
        <taxon>Trichophyton</taxon>
    </lineage>
</organism>
<feature type="region of interest" description="Disordered" evidence="1">
    <location>
        <begin position="1"/>
        <end position="73"/>
    </location>
</feature>
<dbReference type="HOGENOM" id="CLU_2005550_0_0_1"/>
<dbReference type="EMBL" id="KK207766">
    <property type="protein sequence ID" value="EZF54999.1"/>
    <property type="molecule type" value="Genomic_DNA"/>
</dbReference>
<feature type="compositionally biased region" description="Basic and acidic residues" evidence="1">
    <location>
        <begin position="1"/>
        <end position="12"/>
    </location>
</feature>
<sequence>MKREDERRETRQQKTGKMRSQRKRKERDGGGRSTRSRKANGGGGGGGAMGDCEDSTLGGHPAGHPSLVTATTGKNLEQRRLSLNAYTNLCTLCRFKDVAKGGSNDKETIQGKKMTCIFIGKSRS</sequence>
<reference evidence="2" key="1">
    <citation type="submission" date="2014-02" db="EMBL/GenBank/DDBJ databases">
        <title>The Genome Sequence of Trichophyton rubrum (morphotype fischeri) CBS 288.86.</title>
        <authorList>
            <consortium name="The Broad Institute Genomics Platform"/>
            <person name="Cuomo C.A."/>
            <person name="White T.C."/>
            <person name="Graser Y."/>
            <person name="Martinez-Rossi N."/>
            <person name="Heitman J."/>
            <person name="Young S.K."/>
            <person name="Zeng Q."/>
            <person name="Gargeya S."/>
            <person name="Abouelleil A."/>
            <person name="Alvarado L."/>
            <person name="Chapman S.B."/>
            <person name="Gainer-Dewar J."/>
            <person name="Goldberg J."/>
            <person name="Griggs A."/>
            <person name="Gujja S."/>
            <person name="Hansen M."/>
            <person name="Howarth C."/>
            <person name="Imamovic A."/>
            <person name="Larimer J."/>
            <person name="Martinez D."/>
            <person name="Murphy C."/>
            <person name="Pearson M.D."/>
            <person name="Persinoti G."/>
            <person name="Poon T."/>
            <person name="Priest M."/>
            <person name="Roberts A.D."/>
            <person name="Saif S."/>
            <person name="Shea T.D."/>
            <person name="Sykes S.N."/>
            <person name="Wortman J."/>
            <person name="Nusbaum C."/>
            <person name="Birren B."/>
        </authorList>
    </citation>
    <scope>NUCLEOTIDE SEQUENCE [LARGE SCALE GENOMIC DNA]</scope>
    <source>
        <strain evidence="2">CBS 288.86</strain>
    </source>
</reference>